<dbReference type="Proteomes" id="UP000011518">
    <property type="component" value="Unassembled WGS sequence"/>
</dbReference>
<organism evidence="15 16">
    <name type="scientific">Tupaia chinensis</name>
    <name type="common">Chinese tree shrew</name>
    <name type="synonym">Tupaia belangeri chinensis</name>
    <dbReference type="NCBI Taxonomy" id="246437"/>
    <lineage>
        <taxon>Eukaryota</taxon>
        <taxon>Metazoa</taxon>
        <taxon>Chordata</taxon>
        <taxon>Craniata</taxon>
        <taxon>Vertebrata</taxon>
        <taxon>Euteleostomi</taxon>
        <taxon>Mammalia</taxon>
        <taxon>Eutheria</taxon>
        <taxon>Euarchontoglires</taxon>
        <taxon>Scandentia</taxon>
        <taxon>Tupaiidae</taxon>
        <taxon>Tupaia</taxon>
    </lineage>
</organism>
<dbReference type="SUPFAM" id="SSF47473">
    <property type="entry name" value="EF-hand"/>
    <property type="match status" value="1"/>
</dbReference>
<dbReference type="PROSITE" id="PS00018">
    <property type="entry name" value="EF_HAND_1"/>
    <property type="match status" value="1"/>
</dbReference>
<dbReference type="Gene3D" id="1.10.238.10">
    <property type="entry name" value="EF-hand"/>
    <property type="match status" value="1"/>
</dbReference>
<evidence type="ECO:0000256" key="5">
    <source>
        <dbReference type="ARBA" id="ARBA00022707"/>
    </source>
</evidence>
<keyword evidence="3" id="KW-0963">Cytoplasm</keyword>
<evidence type="ECO:0000256" key="4">
    <source>
        <dbReference type="ARBA" id="ARBA00022687"/>
    </source>
</evidence>
<dbReference type="AlphaFoldDB" id="L9KGF9"/>
<keyword evidence="9" id="KW-0449">Lipoprotein</keyword>
<evidence type="ECO:0000256" key="9">
    <source>
        <dbReference type="ARBA" id="ARBA00023288"/>
    </source>
</evidence>
<proteinExistence type="inferred from homology"/>
<gene>
    <name evidence="15" type="ORF">TREES_T100004346</name>
</gene>
<keyword evidence="2 11" id="KW-1003">Cell membrane</keyword>
<keyword evidence="6 11" id="KW-0479">Metal-binding</keyword>
<feature type="region of interest" description="Disordered" evidence="12">
    <location>
        <begin position="502"/>
        <end position="522"/>
    </location>
</feature>
<evidence type="ECO:0000256" key="12">
    <source>
        <dbReference type="SAM" id="MobiDB-lite"/>
    </source>
</evidence>
<keyword evidence="16" id="KW-1185">Reference proteome</keyword>
<feature type="chain" id="PRO_5003999872" description="Protein naked cuticle homolog" evidence="13">
    <location>
        <begin position="19"/>
        <end position="522"/>
    </location>
</feature>
<comment type="function">
    <text evidence="11">Cell autonomous antagonist of the canonical Wnt signaling pathway.</text>
</comment>
<evidence type="ECO:0000256" key="8">
    <source>
        <dbReference type="ARBA" id="ARBA00023136"/>
    </source>
</evidence>
<dbReference type="InterPro" id="IPR040140">
    <property type="entry name" value="Nkd-like"/>
</dbReference>
<evidence type="ECO:0000313" key="16">
    <source>
        <dbReference type="Proteomes" id="UP000011518"/>
    </source>
</evidence>
<reference evidence="16" key="1">
    <citation type="submission" date="2012-07" db="EMBL/GenBank/DDBJ databases">
        <title>Genome of the Chinese tree shrew, a rising model animal genetically related to primates.</title>
        <authorList>
            <person name="Zhang G."/>
            <person name="Fan Y."/>
            <person name="Yao Y."/>
            <person name="Huang Z."/>
        </authorList>
    </citation>
    <scope>NUCLEOTIDE SEQUENCE [LARGE SCALE GENOMIC DNA]</scope>
</reference>
<feature type="compositionally biased region" description="Basic residues" evidence="12">
    <location>
        <begin position="504"/>
        <end position="522"/>
    </location>
</feature>
<evidence type="ECO:0000256" key="11">
    <source>
        <dbReference type="RuleBase" id="RU367060"/>
    </source>
</evidence>
<dbReference type="GO" id="GO:0005886">
    <property type="term" value="C:plasma membrane"/>
    <property type="evidence" value="ECO:0007669"/>
    <property type="project" value="UniProtKB-SubCell"/>
</dbReference>
<name>L9KGF9_TUPCH</name>
<evidence type="ECO:0000256" key="13">
    <source>
        <dbReference type="SAM" id="SignalP"/>
    </source>
</evidence>
<protein>
    <recommendedName>
        <fullName evidence="11">Protein naked cuticle homolog</fullName>
    </recommendedName>
</protein>
<feature type="region of interest" description="Disordered" evidence="12">
    <location>
        <begin position="244"/>
        <end position="274"/>
    </location>
</feature>
<comment type="similarity">
    <text evidence="1 11">Belongs to the NKD family.</text>
</comment>
<keyword evidence="4 11" id="KW-0879">Wnt signaling pathway</keyword>
<dbReference type="InParanoid" id="L9KGF9"/>
<feature type="domain" description="EF-hand" evidence="14">
    <location>
        <begin position="184"/>
        <end position="219"/>
    </location>
</feature>
<evidence type="ECO:0000256" key="3">
    <source>
        <dbReference type="ARBA" id="ARBA00022490"/>
    </source>
</evidence>
<dbReference type="EMBL" id="KB320874">
    <property type="protein sequence ID" value="ELW61534.1"/>
    <property type="molecule type" value="Genomic_DNA"/>
</dbReference>
<dbReference type="PROSITE" id="PS50222">
    <property type="entry name" value="EF_HAND_2"/>
    <property type="match status" value="1"/>
</dbReference>
<keyword evidence="5" id="KW-0519">Myristate</keyword>
<evidence type="ECO:0000256" key="6">
    <source>
        <dbReference type="ARBA" id="ARBA00022723"/>
    </source>
</evidence>
<dbReference type="InterPro" id="IPR002048">
    <property type="entry name" value="EF_hand_dom"/>
</dbReference>
<comment type="subcellular location">
    <subcellularLocation>
        <location evidence="11">Cell membrane</location>
    </subcellularLocation>
    <subcellularLocation>
        <location evidence="11">Cytoplasm</location>
    </subcellularLocation>
</comment>
<sequence>MTMCCLAVSLLCSWKCRQHLLCVSLHCSLAHPVPWFCAMVLCMSRSTWFFHIATWDPLLRSGVISFDGTQELVGEVFRETLSEEEEEDFRLEAGKRKPGEKGPAQVTQNPGLSVLFSQCLLNTCCALGPCWVLVQSPEKVALPPEKTDGLGSTDEKKMEKAGESCPGSKKQLKFEELQCDVSVEEDSRQEWTFTLYDFDNNGKVTREDITSLLHTIYEVVDSSVNHSPTSSKTLRVKLTVAPDGSQGKRSVLLNPTDLQSTRPRAETKPAEELRSWEKQRAPLRFQGDSRLEQSGCYHHCVDENIERRNHYLDLAGIENYTSQFGPGSPSVAQKSELPPRTSNPTRSRSHEPEAIHVPHRKPQGADPGSFHFLDTPIAKVSELQQRLRGIQDGTKHFVRSPKAQGKSVGVGHVARGARSKPPLGPSVPAVSPSAHLAASPALLPTLAPLGHKKHKHRAKESQQGCRGLQAPLAPGSVVVGREHVRELPAMVVYESQAGQAVQRHEHHHHHKHHHHYHHFYQT</sequence>
<evidence type="ECO:0000256" key="10">
    <source>
        <dbReference type="ARBA" id="ARBA00065729"/>
    </source>
</evidence>
<reference evidence="16" key="2">
    <citation type="journal article" date="2013" name="Nat. Commun.">
        <title>Genome of the Chinese tree shrew.</title>
        <authorList>
            <person name="Fan Y."/>
            <person name="Huang Z.Y."/>
            <person name="Cao C.C."/>
            <person name="Chen C.S."/>
            <person name="Chen Y.X."/>
            <person name="Fan D.D."/>
            <person name="He J."/>
            <person name="Hou H.L."/>
            <person name="Hu L."/>
            <person name="Hu X.T."/>
            <person name="Jiang X.T."/>
            <person name="Lai R."/>
            <person name="Lang Y.S."/>
            <person name="Liang B."/>
            <person name="Liao S.G."/>
            <person name="Mu D."/>
            <person name="Ma Y.Y."/>
            <person name="Niu Y.Y."/>
            <person name="Sun X.Q."/>
            <person name="Xia J.Q."/>
            <person name="Xiao J."/>
            <person name="Xiong Z.Q."/>
            <person name="Xu L."/>
            <person name="Yang L."/>
            <person name="Zhang Y."/>
            <person name="Zhao W."/>
            <person name="Zhao X.D."/>
            <person name="Zheng Y.T."/>
            <person name="Zhou J.M."/>
            <person name="Zhu Y.B."/>
            <person name="Zhang G.J."/>
            <person name="Wang J."/>
            <person name="Yao Y.G."/>
        </authorList>
    </citation>
    <scope>NUCLEOTIDE SEQUENCE [LARGE SCALE GENOMIC DNA]</scope>
</reference>
<dbReference type="FunCoup" id="L9KGF9">
    <property type="interactions" value="194"/>
</dbReference>
<comment type="subunit">
    <text evidence="10">Interacts with DVL1, DVL2, DVL3 and PPP2R3A.</text>
</comment>
<evidence type="ECO:0000313" key="15">
    <source>
        <dbReference type="EMBL" id="ELW61534.1"/>
    </source>
</evidence>
<dbReference type="InterPro" id="IPR018247">
    <property type="entry name" value="EF_Hand_1_Ca_BS"/>
</dbReference>
<keyword evidence="13" id="KW-0732">Signal</keyword>
<dbReference type="PANTHER" id="PTHR22611">
    <property type="entry name" value="PROTEIN NAKED CUTICLE"/>
    <property type="match status" value="1"/>
</dbReference>
<dbReference type="GO" id="GO:0005509">
    <property type="term" value="F:calcium ion binding"/>
    <property type="evidence" value="ECO:0007669"/>
    <property type="project" value="InterPro"/>
</dbReference>
<dbReference type="GO" id="GO:0090090">
    <property type="term" value="P:negative regulation of canonical Wnt signaling pathway"/>
    <property type="evidence" value="ECO:0007669"/>
    <property type="project" value="UniProtKB-ARBA"/>
</dbReference>
<feature type="compositionally biased region" description="Polar residues" evidence="12">
    <location>
        <begin position="323"/>
        <end position="333"/>
    </location>
</feature>
<dbReference type="GO" id="GO:0016055">
    <property type="term" value="P:Wnt signaling pathway"/>
    <property type="evidence" value="ECO:0007669"/>
    <property type="project" value="UniProtKB-UniRule"/>
</dbReference>
<feature type="compositionally biased region" description="Basic and acidic residues" evidence="12">
    <location>
        <begin position="263"/>
        <end position="274"/>
    </location>
</feature>
<evidence type="ECO:0000256" key="2">
    <source>
        <dbReference type="ARBA" id="ARBA00022475"/>
    </source>
</evidence>
<dbReference type="FunFam" id="1.10.238.10:FF:000166">
    <property type="entry name" value="Naked cuticle homolog 1 (Drosophila)"/>
    <property type="match status" value="1"/>
</dbReference>
<feature type="signal peptide" evidence="13">
    <location>
        <begin position="1"/>
        <end position="18"/>
    </location>
</feature>
<evidence type="ECO:0000259" key="14">
    <source>
        <dbReference type="PROSITE" id="PS50222"/>
    </source>
</evidence>
<dbReference type="PANTHER" id="PTHR22611:SF2">
    <property type="entry name" value="PROTEIN NAKED CUTICLE HOMOLOG 1"/>
    <property type="match status" value="1"/>
</dbReference>
<evidence type="ECO:0000256" key="7">
    <source>
        <dbReference type="ARBA" id="ARBA00022837"/>
    </source>
</evidence>
<dbReference type="STRING" id="246437.L9KGF9"/>
<evidence type="ECO:0000256" key="1">
    <source>
        <dbReference type="ARBA" id="ARBA00007081"/>
    </source>
</evidence>
<dbReference type="GO" id="GO:0005737">
    <property type="term" value="C:cytoplasm"/>
    <property type="evidence" value="ECO:0007669"/>
    <property type="project" value="UniProtKB-SubCell"/>
</dbReference>
<accession>L9KGF9</accession>
<feature type="compositionally biased region" description="Basic and acidic residues" evidence="12">
    <location>
        <begin position="145"/>
        <end position="162"/>
    </location>
</feature>
<keyword evidence="7 11" id="KW-0106">Calcium</keyword>
<dbReference type="InterPro" id="IPR011992">
    <property type="entry name" value="EF-hand-dom_pair"/>
</dbReference>
<feature type="region of interest" description="Disordered" evidence="12">
    <location>
        <begin position="143"/>
        <end position="165"/>
    </location>
</feature>
<feature type="region of interest" description="Disordered" evidence="12">
    <location>
        <begin position="323"/>
        <end position="372"/>
    </location>
</feature>
<keyword evidence="8" id="KW-0472">Membrane</keyword>